<reference evidence="2" key="1">
    <citation type="submission" date="2018-02" db="EMBL/GenBank/DDBJ databases">
        <authorList>
            <person name="Cohen D.B."/>
            <person name="Kent A.D."/>
        </authorList>
    </citation>
    <scope>NUCLEOTIDE SEQUENCE</scope>
</reference>
<evidence type="ECO:0008006" key="3">
    <source>
        <dbReference type="Google" id="ProtNLM"/>
    </source>
</evidence>
<dbReference type="InterPro" id="IPR036319">
    <property type="entry name" value="RDM1_sf"/>
</dbReference>
<accession>A0A2N9F4U1</accession>
<dbReference type="PANTHER" id="PTHR36366">
    <property type="entry name" value="PROTEIN RDM1"/>
    <property type="match status" value="1"/>
</dbReference>
<dbReference type="AlphaFoldDB" id="A0A2N9F4U1"/>
<sequence length="203" mass="23176">MQWDEQIDVISSDDSSSSSSSDSDMDISNGSDRKQLVNDGCDGKQPVNDESDSKQPGIDECDGKEPNIMTLNQPAKEILPEDALIRRAEMYQEYMKHIAIPTHRGSVIPFTTWMGLGKSIKQLYGQPLHYLTNILLKQWDQLRIGSENEHKPLDTLIHPCKAEATIWLIEEVHRRTSSHLHLAKLWLFDPMHHTFVDSIFPQL</sequence>
<dbReference type="InterPro" id="IPR015270">
    <property type="entry name" value="RDM1_plant"/>
</dbReference>
<protein>
    <recommendedName>
        <fullName evidence="3">Protein RDM1</fullName>
    </recommendedName>
</protein>
<gene>
    <name evidence="2" type="ORF">FSB_LOCUS9987</name>
</gene>
<feature type="compositionally biased region" description="Low complexity" evidence="1">
    <location>
        <begin position="8"/>
        <end position="30"/>
    </location>
</feature>
<feature type="region of interest" description="Disordered" evidence="1">
    <location>
        <begin position="1"/>
        <end position="67"/>
    </location>
</feature>
<organism evidence="2">
    <name type="scientific">Fagus sylvatica</name>
    <name type="common">Beechnut</name>
    <dbReference type="NCBI Taxonomy" id="28930"/>
    <lineage>
        <taxon>Eukaryota</taxon>
        <taxon>Viridiplantae</taxon>
        <taxon>Streptophyta</taxon>
        <taxon>Embryophyta</taxon>
        <taxon>Tracheophyta</taxon>
        <taxon>Spermatophyta</taxon>
        <taxon>Magnoliopsida</taxon>
        <taxon>eudicotyledons</taxon>
        <taxon>Gunneridae</taxon>
        <taxon>Pentapetalae</taxon>
        <taxon>rosids</taxon>
        <taxon>fabids</taxon>
        <taxon>Fagales</taxon>
        <taxon>Fagaceae</taxon>
        <taxon>Fagus</taxon>
    </lineage>
</organism>
<dbReference type="Gene3D" id="1.20.120.690">
    <property type="entry name" value="RDM1 protein domain"/>
    <property type="match status" value="1"/>
</dbReference>
<dbReference type="EMBL" id="OIVN01000557">
    <property type="protein sequence ID" value="SPC82105.1"/>
    <property type="molecule type" value="Genomic_DNA"/>
</dbReference>
<evidence type="ECO:0000313" key="2">
    <source>
        <dbReference type="EMBL" id="SPC82105.1"/>
    </source>
</evidence>
<proteinExistence type="predicted"/>
<dbReference type="SUPFAM" id="SSF109920">
    <property type="entry name" value="Hypothetical protein At3g22680"/>
    <property type="match status" value="1"/>
</dbReference>
<evidence type="ECO:0000256" key="1">
    <source>
        <dbReference type="SAM" id="MobiDB-lite"/>
    </source>
</evidence>
<dbReference type="Pfam" id="PF09187">
    <property type="entry name" value="RdDM_RDM1"/>
    <property type="match status" value="1"/>
</dbReference>
<name>A0A2N9F4U1_FAGSY</name>
<dbReference type="GO" id="GO:0080188">
    <property type="term" value="P:gene silencing by siRNA-directed DNA methylation"/>
    <property type="evidence" value="ECO:0007669"/>
    <property type="project" value="InterPro"/>
</dbReference>
<dbReference type="PANTHER" id="PTHR36366:SF1">
    <property type="entry name" value="PROTEIN RDM1"/>
    <property type="match status" value="1"/>
</dbReference>
<dbReference type="GO" id="GO:0000419">
    <property type="term" value="C:RNA polymerase V complex"/>
    <property type="evidence" value="ECO:0007669"/>
    <property type="project" value="TreeGrafter"/>
</dbReference>